<evidence type="ECO:0000313" key="3">
    <source>
        <dbReference type="Proteomes" id="UP000248584"/>
    </source>
</evidence>
<dbReference type="PANTHER" id="PTHR36966:SF1">
    <property type="entry name" value="REP-ASSOCIATED TYROSINE TRANSPOSASE"/>
    <property type="match status" value="1"/>
</dbReference>
<dbReference type="SUPFAM" id="SSF143422">
    <property type="entry name" value="Transposase IS200-like"/>
    <property type="match status" value="1"/>
</dbReference>
<dbReference type="InterPro" id="IPR052715">
    <property type="entry name" value="RAYT_transposase"/>
</dbReference>
<dbReference type="EMBL" id="QKZR01000001">
    <property type="protein sequence ID" value="PZX44245.1"/>
    <property type="molecule type" value="Genomic_DNA"/>
</dbReference>
<dbReference type="PANTHER" id="PTHR36966">
    <property type="entry name" value="REP-ASSOCIATED TYROSINE TRANSPOSASE"/>
    <property type="match status" value="1"/>
</dbReference>
<dbReference type="InterPro" id="IPR002686">
    <property type="entry name" value="Transposase_17"/>
</dbReference>
<comment type="caution">
    <text evidence="2">The sequence shown here is derived from an EMBL/GenBank/DDBJ whole genome shotgun (WGS) entry which is preliminary data.</text>
</comment>
<evidence type="ECO:0000259" key="1">
    <source>
        <dbReference type="SMART" id="SM01321"/>
    </source>
</evidence>
<dbReference type="Proteomes" id="UP000248584">
    <property type="component" value="Unassembled WGS sequence"/>
</dbReference>
<name>A0ABX5Q2H1_9FLAO</name>
<keyword evidence="3" id="KW-1185">Reference proteome</keyword>
<accession>A0ABX5Q2H1</accession>
<organism evidence="2 3">
    <name type="scientific">Nonlabens dokdonensis</name>
    <dbReference type="NCBI Taxonomy" id="328515"/>
    <lineage>
        <taxon>Bacteria</taxon>
        <taxon>Pseudomonadati</taxon>
        <taxon>Bacteroidota</taxon>
        <taxon>Flavobacteriia</taxon>
        <taxon>Flavobacteriales</taxon>
        <taxon>Flavobacteriaceae</taxon>
        <taxon>Nonlabens</taxon>
    </lineage>
</organism>
<dbReference type="SMART" id="SM01321">
    <property type="entry name" value="Y1_Tnp"/>
    <property type="match status" value="1"/>
</dbReference>
<evidence type="ECO:0000313" key="2">
    <source>
        <dbReference type="EMBL" id="PZX44245.1"/>
    </source>
</evidence>
<sequence>MNQHNRKTVRLKGYDYTSVGRYFVTIVTRDRLRLFGKIVDGEMVLNEFGEIAANEWENTMELRDNVSLGAYMIMPDHMHFLVHIDQQQEQKQFTPEELEKRAGAVAGKHMNKPGSLGAIVRGYKGAVTRQVLETIKAEMDLPNLQSLELIKICDALANEKTIWVRNYNEAIIKTEQHYENVTKYINDNPRKWDEQLKAKLKL</sequence>
<dbReference type="InterPro" id="IPR036515">
    <property type="entry name" value="Transposase_17_sf"/>
</dbReference>
<gene>
    <name evidence="2" type="ORF">LX97_01255</name>
</gene>
<dbReference type="RefSeq" id="WP_015362092.1">
    <property type="nucleotide sequence ID" value="NZ_QKZR01000001.1"/>
</dbReference>
<protein>
    <recommendedName>
        <fullName evidence="1">Transposase IS200-like domain-containing protein</fullName>
    </recommendedName>
</protein>
<reference evidence="2 3" key="1">
    <citation type="submission" date="2018-06" db="EMBL/GenBank/DDBJ databases">
        <title>Genomic Encyclopedia of Archaeal and Bacterial Type Strains, Phase II (KMG-II): from individual species to whole genera.</title>
        <authorList>
            <person name="Goeker M."/>
        </authorList>
    </citation>
    <scope>NUCLEOTIDE SEQUENCE [LARGE SCALE GENOMIC DNA]</scope>
    <source>
        <strain evidence="2 3">DSM 17205</strain>
    </source>
</reference>
<dbReference type="Gene3D" id="3.30.70.1290">
    <property type="entry name" value="Transposase IS200-like"/>
    <property type="match status" value="1"/>
</dbReference>
<proteinExistence type="predicted"/>
<feature type="domain" description="Transposase IS200-like" evidence="1">
    <location>
        <begin position="17"/>
        <end position="188"/>
    </location>
</feature>